<sequence>MVAPISAAITWVGLLSFSSLTLLAAPAALTAVVAGTLGVVRDRRTAWRVLAGLSALTTLGLVAVLALMIFMLSGGSP</sequence>
<proteinExistence type="predicted"/>
<feature type="transmembrane region" description="Helical" evidence="1">
    <location>
        <begin position="46"/>
        <end position="72"/>
    </location>
</feature>
<evidence type="ECO:0000313" key="2">
    <source>
        <dbReference type="EMBL" id="QNN53771.1"/>
    </source>
</evidence>
<dbReference type="KEGG" id="nmes:H9L09_05005"/>
<dbReference type="Proteomes" id="UP000515947">
    <property type="component" value="Chromosome"/>
</dbReference>
<name>A0A7G9RDU6_9ACTN</name>
<evidence type="ECO:0000256" key="1">
    <source>
        <dbReference type="SAM" id="Phobius"/>
    </source>
</evidence>
<keyword evidence="3" id="KW-1185">Reference proteome</keyword>
<evidence type="ECO:0000313" key="3">
    <source>
        <dbReference type="Proteomes" id="UP000515947"/>
    </source>
</evidence>
<gene>
    <name evidence="2" type="ORF">H9L09_05005</name>
</gene>
<organism evidence="2 3">
    <name type="scientific">Nocardioides mesophilus</name>
    <dbReference type="NCBI Taxonomy" id="433659"/>
    <lineage>
        <taxon>Bacteria</taxon>
        <taxon>Bacillati</taxon>
        <taxon>Actinomycetota</taxon>
        <taxon>Actinomycetes</taxon>
        <taxon>Propionibacteriales</taxon>
        <taxon>Nocardioidaceae</taxon>
        <taxon>Nocardioides</taxon>
    </lineage>
</organism>
<reference evidence="2 3" key="1">
    <citation type="submission" date="2020-08" db="EMBL/GenBank/DDBJ databases">
        <title>Genome sequence of Nocardioides mesophilus KACC 16243T.</title>
        <authorList>
            <person name="Hyun D.-W."/>
            <person name="Bae J.-W."/>
        </authorList>
    </citation>
    <scope>NUCLEOTIDE SEQUENCE [LARGE SCALE GENOMIC DNA]</scope>
    <source>
        <strain evidence="2 3">KACC 16243</strain>
    </source>
</reference>
<dbReference type="AlphaFoldDB" id="A0A7G9RDU6"/>
<keyword evidence="1" id="KW-1133">Transmembrane helix</keyword>
<dbReference type="RefSeq" id="WP_187579615.1">
    <property type="nucleotide sequence ID" value="NZ_CP060713.1"/>
</dbReference>
<protein>
    <submittedName>
        <fullName evidence="2">Uncharacterized protein</fullName>
    </submittedName>
</protein>
<keyword evidence="1" id="KW-0472">Membrane</keyword>
<keyword evidence="1" id="KW-0812">Transmembrane</keyword>
<accession>A0A7G9RDU6</accession>
<dbReference type="EMBL" id="CP060713">
    <property type="protein sequence ID" value="QNN53771.1"/>
    <property type="molecule type" value="Genomic_DNA"/>
</dbReference>